<reference evidence="9 10" key="1">
    <citation type="submission" date="2019-04" db="EMBL/GenBank/DDBJ databases">
        <title>Azoarcus nasutitermitis sp. nov. isolated from termite nest.</title>
        <authorList>
            <person name="Lin S.-Y."/>
            <person name="Hameed A."/>
            <person name="Hsu Y.-H."/>
            <person name="Young C.-C."/>
        </authorList>
    </citation>
    <scope>NUCLEOTIDE SEQUENCE [LARGE SCALE GENOMIC DNA]</scope>
    <source>
        <strain evidence="9 10">CC-YHH838</strain>
    </source>
</reference>
<dbReference type="InterPro" id="IPR041097">
    <property type="entry name" value="PKHD_C"/>
</dbReference>
<evidence type="ECO:0000313" key="10">
    <source>
        <dbReference type="Proteomes" id="UP000308430"/>
    </source>
</evidence>
<feature type="binding site" evidence="7">
    <location>
        <position position="169"/>
    </location>
    <ligand>
        <name>2-oxoglutarate</name>
        <dbReference type="ChEBI" id="CHEBI:16810"/>
    </ligand>
</feature>
<evidence type="ECO:0000256" key="2">
    <source>
        <dbReference type="ARBA" id="ARBA00022723"/>
    </source>
</evidence>
<evidence type="ECO:0000256" key="5">
    <source>
        <dbReference type="ARBA" id="ARBA00023002"/>
    </source>
</evidence>
<dbReference type="HAMAP" id="MF_00657">
    <property type="entry name" value="Hydroxyl_YbiX"/>
    <property type="match status" value="1"/>
</dbReference>
<dbReference type="GO" id="GO:0005506">
    <property type="term" value="F:iron ion binding"/>
    <property type="evidence" value="ECO:0007669"/>
    <property type="project" value="UniProtKB-UniRule"/>
</dbReference>
<comment type="caution">
    <text evidence="9">The sequence shown here is derived from an EMBL/GenBank/DDBJ whole genome shotgun (WGS) entry which is preliminary data.</text>
</comment>
<keyword evidence="5 7" id="KW-0560">Oxidoreductase</keyword>
<name>A0A4S4B3Y0_9RHOO</name>
<accession>A0A4S4B3Y0</accession>
<keyword evidence="3 7" id="KW-0847">Vitamin C</keyword>
<keyword evidence="6 7" id="KW-0408">Iron</keyword>
<dbReference type="SMART" id="SM00702">
    <property type="entry name" value="P4Hc"/>
    <property type="match status" value="1"/>
</dbReference>
<proteinExistence type="inferred from homology"/>
<dbReference type="Proteomes" id="UP000308430">
    <property type="component" value="Unassembled WGS sequence"/>
</dbReference>
<dbReference type="OrthoDB" id="9812472at2"/>
<sequence>MMLHIPGLLTPEELAECRALLAAAQWEDGLTTAGGQAALVKRNRQLAENTPTIARLREIVTEALLRNPLFFSAALPKCILPPFFNRYEDGGHYGNHIDNAIRYAHGSRMPVRTDVSTTVLFSDPDEYEGGDLVIEDTYGTHEAKLPAGDAIVYASTSLHRVEPVTKGARLASFLWTQSMVRDDWKRHMLFELDMNIQKLRAQVGETAETVALVGHYHKLLQLWAET</sequence>
<dbReference type="PANTHER" id="PTHR41536:SF1">
    <property type="entry name" value="PKHD-TYPE HYDROXYLASE YBIX"/>
    <property type="match status" value="1"/>
</dbReference>
<evidence type="ECO:0000256" key="4">
    <source>
        <dbReference type="ARBA" id="ARBA00022964"/>
    </source>
</evidence>
<evidence type="ECO:0000256" key="7">
    <source>
        <dbReference type="HAMAP-Rule" id="MF_00657"/>
    </source>
</evidence>
<feature type="binding site" evidence="7">
    <location>
        <position position="159"/>
    </location>
    <ligand>
        <name>Fe cation</name>
        <dbReference type="ChEBI" id="CHEBI:24875"/>
    </ligand>
</feature>
<dbReference type="GO" id="GO:0016706">
    <property type="term" value="F:2-oxoglutarate-dependent dioxygenase activity"/>
    <property type="evidence" value="ECO:0007669"/>
    <property type="project" value="UniProtKB-UniRule"/>
</dbReference>
<dbReference type="EMBL" id="SSOC01000001">
    <property type="protein sequence ID" value="THF67400.1"/>
    <property type="molecule type" value="Genomic_DNA"/>
</dbReference>
<keyword evidence="4 7" id="KW-0223">Dioxygenase</keyword>
<feature type="binding site" evidence="7">
    <location>
        <position position="98"/>
    </location>
    <ligand>
        <name>Fe cation</name>
        <dbReference type="ChEBI" id="CHEBI:24875"/>
    </ligand>
</feature>
<dbReference type="AlphaFoldDB" id="A0A4S4B3Y0"/>
<evidence type="ECO:0000256" key="3">
    <source>
        <dbReference type="ARBA" id="ARBA00022896"/>
    </source>
</evidence>
<keyword evidence="10" id="KW-1185">Reference proteome</keyword>
<dbReference type="Pfam" id="PF13640">
    <property type="entry name" value="2OG-FeII_Oxy_3"/>
    <property type="match status" value="1"/>
</dbReference>
<keyword evidence="2 7" id="KW-0479">Metal-binding</keyword>
<comment type="cofactor">
    <cofactor evidence="1 7">
        <name>L-ascorbate</name>
        <dbReference type="ChEBI" id="CHEBI:38290"/>
    </cofactor>
</comment>
<feature type="binding site" evidence="7">
    <location>
        <position position="96"/>
    </location>
    <ligand>
        <name>Fe cation</name>
        <dbReference type="ChEBI" id="CHEBI:24875"/>
    </ligand>
</feature>
<dbReference type="InterPro" id="IPR044862">
    <property type="entry name" value="Pro_4_hyd_alph_FE2OG_OXY"/>
</dbReference>
<dbReference type="NCBIfam" id="NF003975">
    <property type="entry name" value="PRK05467.1-4"/>
    <property type="match status" value="1"/>
</dbReference>
<dbReference type="InterPro" id="IPR023550">
    <property type="entry name" value="PKHD_hydroxylase"/>
</dbReference>
<dbReference type="SUPFAM" id="SSF51197">
    <property type="entry name" value="Clavaminate synthase-like"/>
    <property type="match status" value="1"/>
</dbReference>
<dbReference type="NCBIfam" id="NF003974">
    <property type="entry name" value="PRK05467.1-3"/>
    <property type="match status" value="1"/>
</dbReference>
<evidence type="ECO:0000256" key="6">
    <source>
        <dbReference type="ARBA" id="ARBA00023004"/>
    </source>
</evidence>
<evidence type="ECO:0000256" key="1">
    <source>
        <dbReference type="ARBA" id="ARBA00001961"/>
    </source>
</evidence>
<dbReference type="PANTHER" id="PTHR41536">
    <property type="entry name" value="PKHD-TYPE HYDROXYLASE YBIX"/>
    <property type="match status" value="1"/>
</dbReference>
<organism evidence="9 10">
    <name type="scientific">Pseudothauera nasutitermitis</name>
    <dbReference type="NCBI Taxonomy" id="2565930"/>
    <lineage>
        <taxon>Bacteria</taxon>
        <taxon>Pseudomonadati</taxon>
        <taxon>Pseudomonadota</taxon>
        <taxon>Betaproteobacteria</taxon>
        <taxon>Rhodocyclales</taxon>
        <taxon>Zoogloeaceae</taxon>
        <taxon>Pseudothauera</taxon>
    </lineage>
</organism>
<dbReference type="Gene3D" id="4.10.860.20">
    <property type="entry name" value="Rabenosyn, Rab binding domain"/>
    <property type="match status" value="1"/>
</dbReference>
<protein>
    <submittedName>
        <fullName evidence="9">Fe2+-dependent dioxygenase</fullName>
    </submittedName>
</protein>
<evidence type="ECO:0000259" key="8">
    <source>
        <dbReference type="PROSITE" id="PS51471"/>
    </source>
</evidence>
<gene>
    <name evidence="9" type="ORF">E6C76_03275</name>
</gene>
<feature type="domain" description="Fe2OG dioxygenase" evidence="8">
    <location>
        <begin position="78"/>
        <end position="178"/>
    </location>
</feature>
<dbReference type="GO" id="GO:0031418">
    <property type="term" value="F:L-ascorbic acid binding"/>
    <property type="evidence" value="ECO:0007669"/>
    <property type="project" value="UniProtKB-KW"/>
</dbReference>
<dbReference type="PROSITE" id="PS51471">
    <property type="entry name" value="FE2OG_OXY"/>
    <property type="match status" value="1"/>
</dbReference>
<dbReference type="GO" id="GO:0006879">
    <property type="term" value="P:intracellular iron ion homeostasis"/>
    <property type="evidence" value="ECO:0007669"/>
    <property type="project" value="TreeGrafter"/>
</dbReference>
<dbReference type="Gene3D" id="2.60.120.620">
    <property type="entry name" value="q2cbj1_9rhob like domain"/>
    <property type="match status" value="1"/>
</dbReference>
<dbReference type="InterPro" id="IPR005123">
    <property type="entry name" value="Oxoglu/Fe-dep_dioxygenase_dom"/>
</dbReference>
<dbReference type="GO" id="GO:0006974">
    <property type="term" value="P:DNA damage response"/>
    <property type="evidence" value="ECO:0007669"/>
    <property type="project" value="TreeGrafter"/>
</dbReference>
<dbReference type="Pfam" id="PF18331">
    <property type="entry name" value="PKHD_C"/>
    <property type="match status" value="1"/>
</dbReference>
<comment type="cofactor">
    <cofactor evidence="7">
        <name>Fe(2+)</name>
        <dbReference type="ChEBI" id="CHEBI:29033"/>
    </cofactor>
    <text evidence="7">Binds 1 Fe(2+) ion per subunit.</text>
</comment>
<dbReference type="RefSeq" id="WP_136346809.1">
    <property type="nucleotide sequence ID" value="NZ_SSOC01000001.1"/>
</dbReference>
<dbReference type="InterPro" id="IPR006620">
    <property type="entry name" value="Pro_4_hyd_alph"/>
</dbReference>
<evidence type="ECO:0000313" key="9">
    <source>
        <dbReference type="EMBL" id="THF67400.1"/>
    </source>
</evidence>